<evidence type="ECO:0000313" key="2">
    <source>
        <dbReference type="EMBL" id="GIG37205.1"/>
    </source>
</evidence>
<reference evidence="2" key="1">
    <citation type="submission" date="2021-01" db="EMBL/GenBank/DDBJ databases">
        <title>Whole genome shotgun sequence of Cellulomonas pakistanensis NBRC 110800.</title>
        <authorList>
            <person name="Komaki H."/>
            <person name="Tamura T."/>
        </authorList>
    </citation>
    <scope>NUCLEOTIDE SEQUENCE</scope>
    <source>
        <strain evidence="2">NBRC 110800</strain>
    </source>
</reference>
<keyword evidence="3" id="KW-1185">Reference proteome</keyword>
<protein>
    <submittedName>
        <fullName evidence="2">Uncharacterized protein</fullName>
    </submittedName>
</protein>
<comment type="caution">
    <text evidence="2">The sequence shown here is derived from an EMBL/GenBank/DDBJ whole genome shotgun (WGS) entry which is preliminary data.</text>
</comment>
<accession>A0A919PCT3</accession>
<dbReference type="EMBL" id="BONO01000020">
    <property type="protein sequence ID" value="GIG37205.1"/>
    <property type="molecule type" value="Genomic_DNA"/>
</dbReference>
<dbReference type="AlphaFoldDB" id="A0A919PCT3"/>
<gene>
    <name evidence="2" type="ORF">Cpa01nite_25860</name>
</gene>
<evidence type="ECO:0000313" key="3">
    <source>
        <dbReference type="Proteomes" id="UP000642125"/>
    </source>
</evidence>
<feature type="region of interest" description="Disordered" evidence="1">
    <location>
        <begin position="47"/>
        <end position="87"/>
    </location>
</feature>
<organism evidence="2 3">
    <name type="scientific">Cellulomonas pakistanensis</name>
    <dbReference type="NCBI Taxonomy" id="992287"/>
    <lineage>
        <taxon>Bacteria</taxon>
        <taxon>Bacillati</taxon>
        <taxon>Actinomycetota</taxon>
        <taxon>Actinomycetes</taxon>
        <taxon>Micrococcales</taxon>
        <taxon>Cellulomonadaceae</taxon>
        <taxon>Cellulomonas</taxon>
    </lineage>
</organism>
<proteinExistence type="predicted"/>
<dbReference type="Proteomes" id="UP000642125">
    <property type="component" value="Unassembled WGS sequence"/>
</dbReference>
<name>A0A919PCT3_9CELL</name>
<evidence type="ECO:0000256" key="1">
    <source>
        <dbReference type="SAM" id="MobiDB-lite"/>
    </source>
</evidence>
<sequence>MCSESCTFIWHPRVLTRYVRAGAPAADVGASATVRTGGVVVVLIADKGTSAGRDPGPPRDGPGRARVVPPGRPRGHGAGARMTGTFPSCDLKELAPVTNAS</sequence>